<evidence type="ECO:0000313" key="4">
    <source>
        <dbReference type="Proteomes" id="UP001501358"/>
    </source>
</evidence>
<dbReference type="Proteomes" id="UP001501358">
    <property type="component" value="Unassembled WGS sequence"/>
</dbReference>
<protein>
    <recommendedName>
        <fullName evidence="5">Secreted protein</fullName>
    </recommendedName>
</protein>
<keyword evidence="2" id="KW-0732">Signal</keyword>
<organism evidence="3 4">
    <name type="scientific">Streptomyces thermolineatus</name>
    <dbReference type="NCBI Taxonomy" id="44033"/>
    <lineage>
        <taxon>Bacteria</taxon>
        <taxon>Bacillati</taxon>
        <taxon>Actinomycetota</taxon>
        <taxon>Actinomycetes</taxon>
        <taxon>Kitasatosporales</taxon>
        <taxon>Streptomycetaceae</taxon>
        <taxon>Streptomyces</taxon>
    </lineage>
</organism>
<sequence>MRTYCNAAALMSSSLTSGATGALSVLMLRHMPPVSSRRGRLAPRTAETPARSGPCSREPLPTRTPAYVDPCLLGPGLSSRTHAPDTPRPSRWTHTDLEGT</sequence>
<feature type="region of interest" description="Disordered" evidence="1">
    <location>
        <begin position="33"/>
        <end position="100"/>
    </location>
</feature>
<feature type="signal peptide" evidence="2">
    <location>
        <begin position="1"/>
        <end position="19"/>
    </location>
</feature>
<reference evidence="3 4" key="1">
    <citation type="journal article" date="2019" name="Int. J. Syst. Evol. Microbiol.">
        <title>The Global Catalogue of Microorganisms (GCM) 10K type strain sequencing project: providing services to taxonomists for standard genome sequencing and annotation.</title>
        <authorList>
            <consortium name="The Broad Institute Genomics Platform"/>
            <consortium name="The Broad Institute Genome Sequencing Center for Infectious Disease"/>
            <person name="Wu L."/>
            <person name="Ma J."/>
        </authorList>
    </citation>
    <scope>NUCLEOTIDE SEQUENCE [LARGE SCALE GENOMIC DNA]</scope>
    <source>
        <strain evidence="3 4">JCM 6307</strain>
    </source>
</reference>
<name>A0ABN3MWU6_9ACTN</name>
<evidence type="ECO:0008006" key="5">
    <source>
        <dbReference type="Google" id="ProtNLM"/>
    </source>
</evidence>
<gene>
    <name evidence="3" type="ORF">GCM10010406_53540</name>
</gene>
<comment type="caution">
    <text evidence="3">The sequence shown here is derived from an EMBL/GenBank/DDBJ whole genome shotgun (WGS) entry which is preliminary data.</text>
</comment>
<proteinExistence type="predicted"/>
<accession>A0ABN3MWU6</accession>
<keyword evidence="4" id="KW-1185">Reference proteome</keyword>
<feature type="chain" id="PRO_5046139934" description="Secreted protein" evidence="2">
    <location>
        <begin position="20"/>
        <end position="100"/>
    </location>
</feature>
<evidence type="ECO:0000256" key="1">
    <source>
        <dbReference type="SAM" id="MobiDB-lite"/>
    </source>
</evidence>
<evidence type="ECO:0000256" key="2">
    <source>
        <dbReference type="SAM" id="SignalP"/>
    </source>
</evidence>
<dbReference type="EMBL" id="BAAATA010000052">
    <property type="protein sequence ID" value="GAA2510455.1"/>
    <property type="molecule type" value="Genomic_DNA"/>
</dbReference>
<evidence type="ECO:0000313" key="3">
    <source>
        <dbReference type="EMBL" id="GAA2510455.1"/>
    </source>
</evidence>